<sequence length="240" mass="28345">MFSRISNRRSMRPSHFVERFFPSINLLKETLAFLRRNVPGPIPNEHLNFFERIENRLETLKTFMIATENSVRHRVNGPQVTAEERVRIMRRFCGKALLSHLERMNLCIAIRLMGHFITLEVAYELYRRAADQLIVNIIQLLNLDHLKALVNAIANSLWGKLRLTQANHCALEDLIAYYREFRLECLRNHSARREFIREIDVLERIEISLFATARFYHQSKVVFMKSRTQKSFEIRADTSG</sequence>
<reference evidence="3" key="1">
    <citation type="journal article" date="2020" name="PLoS Negl. Trop. Dis.">
        <title>High-quality nuclear genome for Sarcoptes scabiei-A critical resource for a neglected parasite.</title>
        <authorList>
            <person name="Korhonen P.K."/>
            <person name="Gasser R.B."/>
            <person name="Ma G."/>
            <person name="Wang T."/>
            <person name="Stroehlein A.J."/>
            <person name="Young N.D."/>
            <person name="Ang C.S."/>
            <person name="Fernando D.D."/>
            <person name="Lu H.C."/>
            <person name="Taylor S."/>
            <person name="Reynolds S.L."/>
            <person name="Mofiz E."/>
            <person name="Najaraj S.H."/>
            <person name="Gowda H."/>
            <person name="Madugundu A."/>
            <person name="Renuse S."/>
            <person name="Holt D."/>
            <person name="Pandey A."/>
            <person name="Papenfuss A.T."/>
            <person name="Fischer K."/>
        </authorList>
    </citation>
    <scope>NUCLEOTIDE SEQUENCE [LARGE SCALE GENOMIC DNA]</scope>
</reference>
<reference evidence="1" key="2">
    <citation type="submission" date="2020-01" db="EMBL/GenBank/DDBJ databases">
        <authorList>
            <person name="Korhonen P.K.K."/>
            <person name="Guangxu M.G."/>
            <person name="Wang T.W."/>
            <person name="Stroehlein A.J.S."/>
            <person name="Young N.D."/>
            <person name="Ang C.-S.A."/>
            <person name="Fernando D.W.F."/>
            <person name="Lu H.L."/>
            <person name="Taylor S.T."/>
            <person name="Ehtesham M.E.M."/>
            <person name="Najaraj S.H.N."/>
            <person name="Harsha G.H.G."/>
            <person name="Madugundu A.M."/>
            <person name="Renuse S.R."/>
            <person name="Holt D.H."/>
            <person name="Pandey A.P."/>
            <person name="Papenfuss A.P."/>
            <person name="Gasser R.B.G."/>
            <person name="Fischer K.F."/>
        </authorList>
    </citation>
    <scope>NUCLEOTIDE SEQUENCE</scope>
    <source>
        <strain evidence="1">SSS_KF_BRIS2020</strain>
    </source>
</reference>
<evidence type="ECO:0000313" key="3">
    <source>
        <dbReference type="Proteomes" id="UP000070412"/>
    </source>
</evidence>
<dbReference type="Proteomes" id="UP000070412">
    <property type="component" value="Unassembled WGS sequence"/>
</dbReference>
<name>A0A834VIE4_SARSC</name>
<evidence type="ECO:0000313" key="2">
    <source>
        <dbReference type="EnsemblMetazoa" id="KAF7494833.1"/>
    </source>
</evidence>
<dbReference type="EMBL" id="WVUK01000051">
    <property type="protein sequence ID" value="KAF7494833.1"/>
    <property type="molecule type" value="Genomic_DNA"/>
</dbReference>
<dbReference type="EnsemblMetazoa" id="SSS_8650s_mrna">
    <property type="protein sequence ID" value="KAF7494833.1"/>
    <property type="gene ID" value="SSS_8650"/>
</dbReference>
<accession>A0A834VIE4</accession>
<proteinExistence type="predicted"/>
<dbReference type="AlphaFoldDB" id="A0A834VIE4"/>
<gene>
    <name evidence="1" type="ORF">SSS_8650</name>
</gene>
<evidence type="ECO:0000313" key="1">
    <source>
        <dbReference type="EMBL" id="KAF7494833.1"/>
    </source>
</evidence>
<organism evidence="1">
    <name type="scientific">Sarcoptes scabiei</name>
    <name type="common">Itch mite</name>
    <name type="synonym">Acarus scabiei</name>
    <dbReference type="NCBI Taxonomy" id="52283"/>
    <lineage>
        <taxon>Eukaryota</taxon>
        <taxon>Metazoa</taxon>
        <taxon>Ecdysozoa</taxon>
        <taxon>Arthropoda</taxon>
        <taxon>Chelicerata</taxon>
        <taxon>Arachnida</taxon>
        <taxon>Acari</taxon>
        <taxon>Acariformes</taxon>
        <taxon>Sarcoptiformes</taxon>
        <taxon>Astigmata</taxon>
        <taxon>Psoroptidia</taxon>
        <taxon>Sarcoptoidea</taxon>
        <taxon>Sarcoptidae</taxon>
        <taxon>Sarcoptinae</taxon>
        <taxon>Sarcoptes</taxon>
    </lineage>
</organism>
<keyword evidence="3" id="KW-1185">Reference proteome</keyword>
<protein>
    <submittedName>
        <fullName evidence="1 2">Uncharacterized protein</fullName>
    </submittedName>
</protein>
<reference evidence="2" key="3">
    <citation type="submission" date="2022-06" db="UniProtKB">
        <authorList>
            <consortium name="EnsemblMetazoa"/>
        </authorList>
    </citation>
    <scope>IDENTIFICATION</scope>
</reference>